<dbReference type="PANTHER" id="PTHR34982:SF1">
    <property type="entry name" value="FLAGELLAR ASSEMBLY PROTEIN FLIH"/>
    <property type="match status" value="1"/>
</dbReference>
<dbReference type="GO" id="GO:0005829">
    <property type="term" value="C:cytosol"/>
    <property type="evidence" value="ECO:0007669"/>
    <property type="project" value="TreeGrafter"/>
</dbReference>
<keyword evidence="5" id="KW-0653">Protein transport</keyword>
<keyword evidence="10" id="KW-0966">Cell projection</keyword>
<dbReference type="InterPro" id="IPR018035">
    <property type="entry name" value="Flagellar_FliH/T3SS_HrpE"/>
</dbReference>
<sequence>MSRVIKSSFVNNMKSEKKTIGLKKVITNENDGAIVESEDHTISAKSAEDELEKVRLEAEKLISDAQLEYERVQQKINDEIIESQKRAEDLFKQAEERGYNEGFQHGLHEGQRQYETAIEEAKDIVTSSRKDYFHRLEEAEPVIVQLAIKVAEKMIFDSLENNEEIWLSIVKDVINEVREQEHVKIYVHPQWFELTVNHKEELRLLLPNCENLSIYPDLHLGENGCTIETPYGKIDASIDSQLSEIKYALLEKLKEMGGYESS</sequence>
<keyword evidence="10" id="KW-0282">Flagellum</keyword>
<gene>
    <name evidence="10" type="ORF">BKP37_11710</name>
</gene>
<dbReference type="GO" id="GO:0044781">
    <property type="term" value="P:bacterial-type flagellum organization"/>
    <property type="evidence" value="ECO:0007669"/>
    <property type="project" value="UniProtKB-KW"/>
</dbReference>
<evidence type="ECO:0000256" key="4">
    <source>
        <dbReference type="ARBA" id="ARBA00022795"/>
    </source>
</evidence>
<dbReference type="Pfam" id="PF02108">
    <property type="entry name" value="FliH"/>
    <property type="match status" value="1"/>
</dbReference>
<dbReference type="EMBL" id="MLQR01000029">
    <property type="protein sequence ID" value="OIJ13165.1"/>
    <property type="molecule type" value="Genomic_DNA"/>
</dbReference>
<proteinExistence type="inferred from homology"/>
<evidence type="ECO:0000259" key="9">
    <source>
        <dbReference type="Pfam" id="PF02108"/>
    </source>
</evidence>
<dbReference type="GO" id="GO:0015031">
    <property type="term" value="P:protein transport"/>
    <property type="evidence" value="ECO:0007669"/>
    <property type="project" value="UniProtKB-KW"/>
</dbReference>
<keyword evidence="8" id="KW-0175">Coiled coil</keyword>
<comment type="similarity">
    <text evidence="2">Belongs to the FliH family.</text>
</comment>
<name>A0A1S2LP18_9BACI</name>
<keyword evidence="6" id="KW-1006">Bacterial flagellum protein export</keyword>
<protein>
    <recommendedName>
        <fullName evidence="7">Flagellar assembly protein FliH</fullName>
    </recommendedName>
</protein>
<dbReference type="InterPro" id="IPR022524">
    <property type="entry name" value="FliH_Bacilli"/>
</dbReference>
<keyword evidence="11" id="KW-1185">Reference proteome</keyword>
<evidence type="ECO:0000256" key="5">
    <source>
        <dbReference type="ARBA" id="ARBA00022927"/>
    </source>
</evidence>
<evidence type="ECO:0000313" key="11">
    <source>
        <dbReference type="Proteomes" id="UP000179524"/>
    </source>
</evidence>
<dbReference type="NCBIfam" id="TIGR03825">
    <property type="entry name" value="FliH_bacil"/>
    <property type="match status" value="1"/>
</dbReference>
<evidence type="ECO:0000256" key="3">
    <source>
        <dbReference type="ARBA" id="ARBA00022448"/>
    </source>
</evidence>
<evidence type="ECO:0000313" key="10">
    <source>
        <dbReference type="EMBL" id="OIJ13165.1"/>
    </source>
</evidence>
<dbReference type="AlphaFoldDB" id="A0A1S2LP18"/>
<organism evidence="10 11">
    <name type="scientific">Anaerobacillus alkalilacustris</name>
    <dbReference type="NCBI Taxonomy" id="393763"/>
    <lineage>
        <taxon>Bacteria</taxon>
        <taxon>Bacillati</taxon>
        <taxon>Bacillota</taxon>
        <taxon>Bacilli</taxon>
        <taxon>Bacillales</taxon>
        <taxon>Bacillaceae</taxon>
        <taxon>Anaerobacillus</taxon>
    </lineage>
</organism>
<feature type="coiled-coil region" evidence="8">
    <location>
        <begin position="37"/>
        <end position="97"/>
    </location>
</feature>
<keyword evidence="4" id="KW-1005">Bacterial flagellum biogenesis</keyword>
<dbReference type="InterPro" id="IPR051472">
    <property type="entry name" value="T3SS_Stator/FliH"/>
</dbReference>
<evidence type="ECO:0000256" key="6">
    <source>
        <dbReference type="ARBA" id="ARBA00023225"/>
    </source>
</evidence>
<keyword evidence="3" id="KW-0813">Transport</keyword>
<keyword evidence="10" id="KW-0969">Cilium</keyword>
<dbReference type="PANTHER" id="PTHR34982">
    <property type="entry name" value="YOP PROTEINS TRANSLOCATION PROTEIN L"/>
    <property type="match status" value="1"/>
</dbReference>
<evidence type="ECO:0000256" key="8">
    <source>
        <dbReference type="SAM" id="Coils"/>
    </source>
</evidence>
<evidence type="ECO:0000256" key="7">
    <source>
        <dbReference type="NCBIfam" id="TIGR03825"/>
    </source>
</evidence>
<feature type="domain" description="Flagellar assembly protein FliH/Type III secretion system HrpE" evidence="9">
    <location>
        <begin position="120"/>
        <end position="244"/>
    </location>
</feature>
<comment type="function">
    <text evidence="1">Needed for flagellar regrowth and assembly.</text>
</comment>
<evidence type="ECO:0000256" key="2">
    <source>
        <dbReference type="ARBA" id="ARBA00006602"/>
    </source>
</evidence>
<evidence type="ECO:0000256" key="1">
    <source>
        <dbReference type="ARBA" id="ARBA00003041"/>
    </source>
</evidence>
<reference evidence="10 11" key="1">
    <citation type="submission" date="2016-10" db="EMBL/GenBank/DDBJ databases">
        <title>Draft genome sequences of four alkaliphilic bacteria belonging to the Anaerobacillus genus.</title>
        <authorList>
            <person name="Bassil N.M."/>
            <person name="Lloyd J.R."/>
        </authorList>
    </citation>
    <scope>NUCLEOTIDE SEQUENCE [LARGE SCALE GENOMIC DNA]</scope>
    <source>
        <strain evidence="10 11">DSM 18345</strain>
    </source>
</reference>
<accession>A0A1S2LP18</accession>
<comment type="caution">
    <text evidence="10">The sequence shown here is derived from an EMBL/GenBank/DDBJ whole genome shotgun (WGS) entry which is preliminary data.</text>
</comment>
<dbReference type="Proteomes" id="UP000179524">
    <property type="component" value="Unassembled WGS sequence"/>
</dbReference>